<reference evidence="12 13" key="1">
    <citation type="submission" date="2016-04" db="EMBL/GenBank/DDBJ databases">
        <title>Draft genome sequence of freshwater magnetotactic bacteria Magnetospirillum marisnigri SP-1 and Magnetospirillum moscoviense BB-1.</title>
        <authorList>
            <person name="Koziaeva V."/>
            <person name="Dziuba M.V."/>
            <person name="Ivanov T.M."/>
            <person name="Kuznetsov B."/>
            <person name="Grouzdev D.S."/>
        </authorList>
    </citation>
    <scope>NUCLEOTIDE SEQUENCE [LARGE SCALE GENOMIC DNA]</scope>
    <source>
        <strain evidence="12 13">BB-1</strain>
    </source>
</reference>
<sequence length="458" mass="49070">MPHAFHPSILREYDIRGIVGQTLSCADAHALGRTFASLVFENGGKTVCVGLDGRLSSPELESALVGALVASGLTVHRIGMGPTPMLYYAAHVADADGAIMVTGSHNPADHNGFKIVLAGKPFYADQIRDLGRRAAAGTGHSRAGGRALDIPVMGAYVDRLLEDYRGLRPLTVVWDSGNGAAGDVMTRLTAALPGTHILLNAEIDGTFPAHHPDPTEPKNLIQLIDTVRHHGADLGIAFDGDGDRIGVVDSLGRIMWGDQLLMLLAEDMLATRPGAMVLADVKSSQALFDHVAALGGQPVMCPTGHSLVKTRMAESGAPLAGEMSGHLFFADSYFGYDDALYAAIRFVGMVSRWQDTTLAQRYDRLPRLHNTPELRIPCPDDRKFDVVSEVRNRLVEAGAGMVAIDGVRVTTRDGWWLLRASNTQATLVARCESTSDVGLARLRRALTIQLAASEVAFP</sequence>
<dbReference type="RefSeq" id="WP_068499497.1">
    <property type="nucleotide sequence ID" value="NZ_LWQU01000130.1"/>
</dbReference>
<dbReference type="PRINTS" id="PR00509">
    <property type="entry name" value="PGMPMM"/>
</dbReference>
<dbReference type="InterPro" id="IPR016055">
    <property type="entry name" value="A-D-PHexomutase_a/b/a-I/II/III"/>
</dbReference>
<organism evidence="12 13">
    <name type="scientific">Magnetospirillum moscoviense</name>
    <dbReference type="NCBI Taxonomy" id="1437059"/>
    <lineage>
        <taxon>Bacteria</taxon>
        <taxon>Pseudomonadati</taxon>
        <taxon>Pseudomonadota</taxon>
        <taxon>Alphaproteobacteria</taxon>
        <taxon>Rhodospirillales</taxon>
        <taxon>Rhodospirillaceae</taxon>
        <taxon>Magnetospirillum</taxon>
    </lineage>
</organism>
<accession>A0A178MS81</accession>
<dbReference type="PANTHER" id="PTHR43771">
    <property type="entry name" value="PHOSPHOMANNOMUTASE"/>
    <property type="match status" value="1"/>
</dbReference>
<dbReference type="SUPFAM" id="SSF53738">
    <property type="entry name" value="Phosphoglucomutase, first 3 domains"/>
    <property type="match status" value="3"/>
</dbReference>
<evidence type="ECO:0000313" key="12">
    <source>
        <dbReference type="EMBL" id="OAN51580.1"/>
    </source>
</evidence>
<evidence type="ECO:0000259" key="11">
    <source>
        <dbReference type="Pfam" id="PF02880"/>
    </source>
</evidence>
<dbReference type="GO" id="GO:0016868">
    <property type="term" value="F:intramolecular phosphotransferase activity"/>
    <property type="evidence" value="ECO:0007669"/>
    <property type="project" value="InterPro"/>
</dbReference>
<gene>
    <name evidence="12" type="ORF">A6A05_01590</name>
</gene>
<feature type="domain" description="Alpha-D-phosphohexomutase alpha/beta/alpha" evidence="9">
    <location>
        <begin position="10"/>
        <end position="130"/>
    </location>
</feature>
<evidence type="ECO:0000256" key="3">
    <source>
        <dbReference type="ARBA" id="ARBA00022553"/>
    </source>
</evidence>
<keyword evidence="4 7" id="KW-0479">Metal-binding</keyword>
<dbReference type="GO" id="GO:0000287">
    <property type="term" value="F:magnesium ion binding"/>
    <property type="evidence" value="ECO:0007669"/>
    <property type="project" value="InterPro"/>
</dbReference>
<dbReference type="Pfam" id="PF00408">
    <property type="entry name" value="PGM_PMM_IV"/>
    <property type="match status" value="1"/>
</dbReference>
<comment type="similarity">
    <text evidence="2 7">Belongs to the phosphohexose mutase family.</text>
</comment>
<dbReference type="InterPro" id="IPR036900">
    <property type="entry name" value="A-D-PHexomutase_C_sf"/>
</dbReference>
<dbReference type="EMBL" id="LWQU01000130">
    <property type="protein sequence ID" value="OAN51580.1"/>
    <property type="molecule type" value="Genomic_DNA"/>
</dbReference>
<feature type="domain" description="Alpha-D-phosphohexomutase alpha/beta/alpha" evidence="10">
    <location>
        <begin position="155"/>
        <end position="251"/>
    </location>
</feature>
<keyword evidence="6" id="KW-0413">Isomerase</keyword>
<evidence type="ECO:0000259" key="10">
    <source>
        <dbReference type="Pfam" id="PF02879"/>
    </source>
</evidence>
<keyword evidence="13" id="KW-1185">Reference proteome</keyword>
<keyword evidence="5 7" id="KW-0460">Magnesium</keyword>
<dbReference type="InterPro" id="IPR005841">
    <property type="entry name" value="Alpha-D-phosphohexomutase_SF"/>
</dbReference>
<evidence type="ECO:0000256" key="6">
    <source>
        <dbReference type="ARBA" id="ARBA00023235"/>
    </source>
</evidence>
<evidence type="ECO:0000259" key="8">
    <source>
        <dbReference type="Pfam" id="PF00408"/>
    </source>
</evidence>
<dbReference type="SUPFAM" id="SSF55957">
    <property type="entry name" value="Phosphoglucomutase, C-terminal domain"/>
    <property type="match status" value="1"/>
</dbReference>
<dbReference type="Gene3D" id="3.30.310.50">
    <property type="entry name" value="Alpha-D-phosphohexomutase, C-terminal domain"/>
    <property type="match status" value="1"/>
</dbReference>
<feature type="domain" description="Alpha-D-phosphohexomutase C-terminal" evidence="8">
    <location>
        <begin position="373"/>
        <end position="445"/>
    </location>
</feature>
<dbReference type="PROSITE" id="PS00710">
    <property type="entry name" value="PGM_PMM"/>
    <property type="match status" value="1"/>
</dbReference>
<dbReference type="Proteomes" id="UP000078543">
    <property type="component" value="Unassembled WGS sequence"/>
</dbReference>
<proteinExistence type="inferred from homology"/>
<dbReference type="PANTHER" id="PTHR43771:SF2">
    <property type="entry name" value="PHOSPHOMANNOMUTASE_PHOSPHOGLUCOMUTASE"/>
    <property type="match status" value="1"/>
</dbReference>
<dbReference type="InterPro" id="IPR005843">
    <property type="entry name" value="A-D-PHexomutase_C"/>
</dbReference>
<comment type="caution">
    <text evidence="12">The sequence shown here is derived from an EMBL/GenBank/DDBJ whole genome shotgun (WGS) entry which is preliminary data.</text>
</comment>
<evidence type="ECO:0000256" key="1">
    <source>
        <dbReference type="ARBA" id="ARBA00001946"/>
    </source>
</evidence>
<dbReference type="NCBIfam" id="NF046027">
    <property type="entry name" value="PhglucPhmanMutPgmG"/>
    <property type="match status" value="1"/>
</dbReference>
<keyword evidence="3" id="KW-0597">Phosphoprotein</keyword>
<evidence type="ECO:0000256" key="2">
    <source>
        <dbReference type="ARBA" id="ARBA00010231"/>
    </source>
</evidence>
<dbReference type="Pfam" id="PF02879">
    <property type="entry name" value="PGM_PMM_II"/>
    <property type="match status" value="1"/>
</dbReference>
<dbReference type="InterPro" id="IPR005845">
    <property type="entry name" value="A-D-PHexomutase_a/b/a-II"/>
</dbReference>
<dbReference type="Pfam" id="PF02880">
    <property type="entry name" value="PGM_PMM_III"/>
    <property type="match status" value="1"/>
</dbReference>
<dbReference type="InterPro" id="IPR016066">
    <property type="entry name" value="A-D-PHexomutase_CS"/>
</dbReference>
<evidence type="ECO:0000256" key="4">
    <source>
        <dbReference type="ARBA" id="ARBA00022723"/>
    </source>
</evidence>
<dbReference type="CDD" id="cd03089">
    <property type="entry name" value="PMM_PGM"/>
    <property type="match status" value="1"/>
</dbReference>
<comment type="cofactor">
    <cofactor evidence="1">
        <name>Mg(2+)</name>
        <dbReference type="ChEBI" id="CHEBI:18420"/>
    </cofactor>
</comment>
<feature type="domain" description="Alpha-D-phosphohexomutase alpha/beta/alpha" evidence="11">
    <location>
        <begin position="256"/>
        <end position="365"/>
    </location>
</feature>
<dbReference type="OrthoDB" id="9803322at2"/>
<evidence type="ECO:0000256" key="5">
    <source>
        <dbReference type="ARBA" id="ARBA00022842"/>
    </source>
</evidence>
<evidence type="ECO:0000256" key="7">
    <source>
        <dbReference type="RuleBase" id="RU004326"/>
    </source>
</evidence>
<protein>
    <submittedName>
        <fullName evidence="12">Phosphomannomutase</fullName>
    </submittedName>
</protein>
<name>A0A178MS81_9PROT</name>
<dbReference type="AlphaFoldDB" id="A0A178MS81"/>
<evidence type="ECO:0000313" key="13">
    <source>
        <dbReference type="Proteomes" id="UP000078543"/>
    </source>
</evidence>
<dbReference type="InterPro" id="IPR005846">
    <property type="entry name" value="A-D-PHexomutase_a/b/a-III"/>
</dbReference>
<dbReference type="InterPro" id="IPR005844">
    <property type="entry name" value="A-D-PHexomutase_a/b/a-I"/>
</dbReference>
<dbReference type="Gene3D" id="3.40.120.10">
    <property type="entry name" value="Alpha-D-Glucose-1,6-Bisphosphate, subunit A, domain 3"/>
    <property type="match status" value="3"/>
</dbReference>
<evidence type="ECO:0000259" key="9">
    <source>
        <dbReference type="Pfam" id="PF02878"/>
    </source>
</evidence>
<dbReference type="Pfam" id="PF02878">
    <property type="entry name" value="PGM_PMM_I"/>
    <property type="match status" value="1"/>
</dbReference>
<dbReference type="GO" id="GO:0005975">
    <property type="term" value="P:carbohydrate metabolic process"/>
    <property type="evidence" value="ECO:0007669"/>
    <property type="project" value="InterPro"/>
</dbReference>
<dbReference type="STRING" id="1437059.A6A05_01590"/>